<dbReference type="RefSeq" id="WP_146894342.1">
    <property type="nucleotide sequence ID" value="NZ_VORX01000021.1"/>
</dbReference>
<keyword evidence="3" id="KW-1185">Reference proteome</keyword>
<dbReference type="GO" id="GO:0015074">
    <property type="term" value="P:DNA integration"/>
    <property type="evidence" value="ECO:0007669"/>
    <property type="project" value="InterPro"/>
</dbReference>
<dbReference type="PANTHER" id="PTHR46889:SF5">
    <property type="entry name" value="INTEGRASE PROTEIN"/>
    <property type="match status" value="1"/>
</dbReference>
<dbReference type="Gene3D" id="3.30.420.10">
    <property type="entry name" value="Ribonuclease H-like superfamily/Ribonuclease H"/>
    <property type="match status" value="1"/>
</dbReference>
<reference evidence="2 3" key="1">
    <citation type="submission" date="2019-08" db="EMBL/GenBank/DDBJ databases">
        <title>Genome sequence of Gelidibacter salicanalis IC162T.</title>
        <authorList>
            <person name="Bowman J.P."/>
        </authorList>
    </citation>
    <scope>NUCLEOTIDE SEQUENCE [LARGE SCALE GENOMIC DNA]</scope>
    <source>
        <strain evidence="2 3">IC162</strain>
    </source>
</reference>
<organism evidence="2 3">
    <name type="scientific">Gelidibacter salicanalis</name>
    <dbReference type="NCBI Taxonomy" id="291193"/>
    <lineage>
        <taxon>Bacteria</taxon>
        <taxon>Pseudomonadati</taxon>
        <taxon>Bacteroidota</taxon>
        <taxon>Flavobacteriia</taxon>
        <taxon>Flavobacteriales</taxon>
        <taxon>Flavobacteriaceae</taxon>
        <taxon>Gelidibacter</taxon>
    </lineage>
</organism>
<protein>
    <submittedName>
        <fullName evidence="2">IS3 family transposase</fullName>
    </submittedName>
</protein>
<accession>A0A5C7AAY9</accession>
<evidence type="ECO:0000259" key="1">
    <source>
        <dbReference type="PROSITE" id="PS50994"/>
    </source>
</evidence>
<dbReference type="SUPFAM" id="SSF53098">
    <property type="entry name" value="Ribonuclease H-like"/>
    <property type="match status" value="1"/>
</dbReference>
<dbReference type="GO" id="GO:0003676">
    <property type="term" value="F:nucleic acid binding"/>
    <property type="evidence" value="ECO:0007669"/>
    <property type="project" value="InterPro"/>
</dbReference>
<dbReference type="PROSITE" id="PS50994">
    <property type="entry name" value="INTEGRASE"/>
    <property type="match status" value="1"/>
</dbReference>
<name>A0A5C7AAY9_9FLAO</name>
<evidence type="ECO:0000313" key="2">
    <source>
        <dbReference type="EMBL" id="TXE03449.1"/>
    </source>
</evidence>
<feature type="non-terminal residue" evidence="2">
    <location>
        <position position="259"/>
    </location>
</feature>
<dbReference type="PANTHER" id="PTHR46889">
    <property type="entry name" value="TRANSPOSASE INSF FOR INSERTION SEQUENCE IS3B-RELATED"/>
    <property type="match status" value="1"/>
</dbReference>
<gene>
    <name evidence="2" type="ORF">ES711_16155</name>
</gene>
<dbReference type="Pfam" id="PF00665">
    <property type="entry name" value="rve"/>
    <property type="match status" value="1"/>
</dbReference>
<proteinExistence type="predicted"/>
<dbReference type="NCBIfam" id="NF033516">
    <property type="entry name" value="transpos_IS3"/>
    <property type="match status" value="1"/>
</dbReference>
<dbReference type="OrthoDB" id="9815231at2"/>
<dbReference type="Proteomes" id="UP000321734">
    <property type="component" value="Unassembled WGS sequence"/>
</dbReference>
<dbReference type="InterPro" id="IPR001584">
    <property type="entry name" value="Integrase_cat-core"/>
</dbReference>
<dbReference type="Pfam" id="PF13683">
    <property type="entry name" value="rve_3"/>
    <property type="match status" value="1"/>
</dbReference>
<dbReference type="InterPro" id="IPR050900">
    <property type="entry name" value="Transposase_IS3/IS150/IS904"/>
</dbReference>
<dbReference type="InterPro" id="IPR012337">
    <property type="entry name" value="RNaseH-like_sf"/>
</dbReference>
<evidence type="ECO:0000313" key="3">
    <source>
        <dbReference type="Proteomes" id="UP000321734"/>
    </source>
</evidence>
<feature type="domain" description="Integrase catalytic" evidence="1">
    <location>
        <begin position="101"/>
        <end position="259"/>
    </location>
</feature>
<dbReference type="AlphaFoldDB" id="A0A5C7AAY9"/>
<sequence>MNQLYQTIGISKQAVYQYAKRQAVFDNKILQLILEADDLRLAHPGCGVEKMYDILTPDFIGRDRFIDTMMGLGYRIKKVKNYKRTTISGRKFYPNFIKGLQVNTPNTVWQSDITYLPLNGKHYYAVFIIDVYTKKIVGYQVSDNMRAQANLKALQMALKGNQAPIIHHSDRGSQYTYGQYLDLLKDNNTKISMALSGLDNAYAERINRTIKEEYLKYWNPKTFYQLKQYVKKAVINYNEKRVHRHLPKMSPNTFQNYWN</sequence>
<dbReference type="EMBL" id="VORX01000021">
    <property type="protein sequence ID" value="TXE03449.1"/>
    <property type="molecule type" value="Genomic_DNA"/>
</dbReference>
<comment type="caution">
    <text evidence="2">The sequence shown here is derived from an EMBL/GenBank/DDBJ whole genome shotgun (WGS) entry which is preliminary data.</text>
</comment>
<dbReference type="InterPro" id="IPR048020">
    <property type="entry name" value="Transpos_IS3"/>
</dbReference>
<dbReference type="InterPro" id="IPR036397">
    <property type="entry name" value="RNaseH_sf"/>
</dbReference>